<comment type="similarity">
    <text evidence="1">Belongs to the GeBP family.</text>
</comment>
<dbReference type="GO" id="GO:0005634">
    <property type="term" value="C:nucleus"/>
    <property type="evidence" value="ECO:0007669"/>
    <property type="project" value="TreeGrafter"/>
</dbReference>
<accession>A9NZ24</accession>
<dbReference type="GO" id="GO:0006355">
    <property type="term" value="P:regulation of DNA-templated transcription"/>
    <property type="evidence" value="ECO:0007669"/>
    <property type="project" value="InterPro"/>
</dbReference>
<dbReference type="OMA" id="LSPMFTR"/>
<name>A9NZ24_PICSI</name>
<dbReference type="InterPro" id="IPR007592">
    <property type="entry name" value="GEBP"/>
</dbReference>
<evidence type="ECO:0000313" key="4">
    <source>
        <dbReference type="EMBL" id="ABK25885.1"/>
    </source>
</evidence>
<reference evidence="4" key="1">
    <citation type="journal article" date="2008" name="BMC Genomics">
        <title>A conifer genomics resource of 200,000 spruce (Picea spp.) ESTs and 6,464 high-quality, sequence-finished full-length cDNAs for Sitka spruce (Picea sitchensis).</title>
        <authorList>
            <person name="Ralph S.G."/>
            <person name="Chun H.J."/>
            <person name="Kolosova N."/>
            <person name="Cooper D."/>
            <person name="Oddy C."/>
            <person name="Ritland C.E."/>
            <person name="Kirkpatrick R."/>
            <person name="Moore R."/>
            <person name="Barber S."/>
            <person name="Holt R.A."/>
            <person name="Jones S.J."/>
            <person name="Marra M.A."/>
            <person name="Douglas C.J."/>
            <person name="Ritland K."/>
            <person name="Bohlmann J."/>
        </authorList>
    </citation>
    <scope>NUCLEOTIDE SEQUENCE</scope>
    <source>
        <tissue evidence="4">Bark</tissue>
    </source>
</reference>
<dbReference type="InterPro" id="IPR053932">
    <property type="entry name" value="GeBP-like_DBD"/>
</dbReference>
<organism evidence="4">
    <name type="scientific">Picea sitchensis</name>
    <name type="common">Sitka spruce</name>
    <name type="synonym">Pinus sitchensis</name>
    <dbReference type="NCBI Taxonomy" id="3332"/>
    <lineage>
        <taxon>Eukaryota</taxon>
        <taxon>Viridiplantae</taxon>
        <taxon>Streptophyta</taxon>
        <taxon>Embryophyta</taxon>
        <taxon>Tracheophyta</taxon>
        <taxon>Spermatophyta</taxon>
        <taxon>Pinopsida</taxon>
        <taxon>Pinidae</taxon>
        <taxon>Conifers I</taxon>
        <taxon>Pinales</taxon>
        <taxon>Pinaceae</taxon>
        <taxon>Picea</taxon>
    </lineage>
</organism>
<evidence type="ECO:0000256" key="1">
    <source>
        <dbReference type="ARBA" id="ARBA00010820"/>
    </source>
</evidence>
<feature type="region of interest" description="Disordered" evidence="2">
    <location>
        <begin position="215"/>
        <end position="246"/>
    </location>
</feature>
<evidence type="ECO:0000256" key="2">
    <source>
        <dbReference type="SAM" id="MobiDB-lite"/>
    </source>
</evidence>
<feature type="compositionally biased region" description="Basic residues" evidence="2">
    <location>
        <begin position="96"/>
        <end position="105"/>
    </location>
</feature>
<feature type="region of interest" description="Disordered" evidence="2">
    <location>
        <begin position="1"/>
        <end position="113"/>
    </location>
</feature>
<dbReference type="Pfam" id="PF04504">
    <property type="entry name" value="GeBP-like_DBD"/>
    <property type="match status" value="1"/>
</dbReference>
<proteinExistence type="evidence at transcript level"/>
<feature type="compositionally biased region" description="Polar residues" evidence="2">
    <location>
        <begin position="40"/>
        <end position="49"/>
    </location>
</feature>
<feature type="domain" description="Glabrous enhancer-binding protein-like DBD" evidence="3">
    <location>
        <begin position="115"/>
        <end position="209"/>
    </location>
</feature>
<dbReference type="AlphaFoldDB" id="A9NZ24"/>
<protein>
    <recommendedName>
        <fullName evidence="3">Glabrous enhancer-binding protein-like DBD domain-containing protein</fullName>
    </recommendedName>
</protein>
<feature type="compositionally biased region" description="Polar residues" evidence="2">
    <location>
        <begin position="57"/>
        <end position="69"/>
    </location>
</feature>
<sequence length="367" mass="41364">MSADRHSNGSPEDPNEMSARPNSSHSQKKNNGVEAKRSMRNQGKDQLTPTAAKRSKPSTGSGKKSQNNVEELVAQTYAKGISILHQKHKDDDARGSKSKKKKKAGKSSVQTKIPQTWSAEDEISFVNTLLACAGEGGQVDTAAFYEQVKETIALNITRNTQLYDKMRTMRSRFWSIQSKLKEGNIAEDQFAYRSLHEAALFKVWKQIWGNDVEKRDEEEDGDNKDQLPSQNNGNFVRDENHRANESRVPVVENMTEEVQSKVETLIDSLIRRISTATNLPPFSPGFGAEIGTGSCLCSNLSRRMKELIEAVRSVKEFPGLGAVEAQALRQKWRNHRLEELRVFCRSLELLQEECALCLQELEKRKVK</sequence>
<dbReference type="EMBL" id="EF086627">
    <property type="protein sequence ID" value="ABK25885.1"/>
    <property type="molecule type" value="mRNA"/>
</dbReference>
<evidence type="ECO:0000259" key="3">
    <source>
        <dbReference type="Pfam" id="PF04504"/>
    </source>
</evidence>
<dbReference type="PANTHER" id="PTHR31662">
    <property type="entry name" value="BNAANNG10740D PROTEIN-RELATED"/>
    <property type="match status" value="1"/>
</dbReference>
<feature type="compositionally biased region" description="Basic and acidic residues" evidence="2">
    <location>
        <begin position="236"/>
        <end position="245"/>
    </location>
</feature>